<dbReference type="EMBL" id="QFPX01000024">
    <property type="protein sequence ID" value="PZQ51852.1"/>
    <property type="molecule type" value="Genomic_DNA"/>
</dbReference>
<protein>
    <recommendedName>
        <fullName evidence="6">RNA polymerase sigma factor</fullName>
    </recommendedName>
</protein>
<dbReference type="InterPro" id="IPR039425">
    <property type="entry name" value="RNA_pol_sigma-70-like"/>
</dbReference>
<evidence type="ECO:0000256" key="1">
    <source>
        <dbReference type="ARBA" id="ARBA00010641"/>
    </source>
</evidence>
<accession>A0A2W5NEF5</accession>
<gene>
    <name evidence="9" type="ORF">DI555_20765</name>
</gene>
<dbReference type="SUPFAM" id="SSF88946">
    <property type="entry name" value="Sigma2 domain of RNA polymerase sigma factors"/>
    <property type="match status" value="1"/>
</dbReference>
<dbReference type="AlphaFoldDB" id="A0A2W5NEF5"/>
<dbReference type="Gene3D" id="1.10.10.10">
    <property type="entry name" value="Winged helix-like DNA-binding domain superfamily/Winged helix DNA-binding domain"/>
    <property type="match status" value="1"/>
</dbReference>
<dbReference type="InterPro" id="IPR013325">
    <property type="entry name" value="RNA_pol_sigma_r2"/>
</dbReference>
<feature type="domain" description="RNA polymerase sigma factor 70 region 4 type 2" evidence="8">
    <location>
        <begin position="129"/>
        <end position="181"/>
    </location>
</feature>
<evidence type="ECO:0000256" key="2">
    <source>
        <dbReference type="ARBA" id="ARBA00023015"/>
    </source>
</evidence>
<evidence type="ECO:0000313" key="9">
    <source>
        <dbReference type="EMBL" id="PZQ51852.1"/>
    </source>
</evidence>
<dbReference type="CDD" id="cd06171">
    <property type="entry name" value="Sigma70_r4"/>
    <property type="match status" value="1"/>
</dbReference>
<dbReference type="Pfam" id="PF08281">
    <property type="entry name" value="Sigma70_r4_2"/>
    <property type="match status" value="1"/>
</dbReference>
<feature type="domain" description="RNA polymerase sigma-70 region 2" evidence="7">
    <location>
        <begin position="38"/>
        <end position="99"/>
    </location>
</feature>
<keyword evidence="5 6" id="KW-0804">Transcription</keyword>
<comment type="similarity">
    <text evidence="1 6">Belongs to the sigma-70 factor family. ECF subfamily.</text>
</comment>
<keyword evidence="3 6" id="KW-0731">Sigma factor</keyword>
<dbReference type="InterPro" id="IPR013324">
    <property type="entry name" value="RNA_pol_sigma_r3/r4-like"/>
</dbReference>
<comment type="caution">
    <text evidence="9">The sequence shown here is derived from an EMBL/GenBank/DDBJ whole genome shotgun (WGS) entry which is preliminary data.</text>
</comment>
<evidence type="ECO:0000256" key="5">
    <source>
        <dbReference type="ARBA" id="ARBA00023163"/>
    </source>
</evidence>
<dbReference type="InterPro" id="IPR036388">
    <property type="entry name" value="WH-like_DNA-bd_sf"/>
</dbReference>
<dbReference type="PANTHER" id="PTHR43133:SF62">
    <property type="entry name" value="RNA POLYMERASE SIGMA FACTOR SIGZ"/>
    <property type="match status" value="1"/>
</dbReference>
<evidence type="ECO:0000256" key="3">
    <source>
        <dbReference type="ARBA" id="ARBA00023082"/>
    </source>
</evidence>
<proteinExistence type="inferred from homology"/>
<keyword evidence="4 6" id="KW-0238">DNA-binding</keyword>
<reference evidence="9 10" key="1">
    <citation type="submission" date="2017-08" db="EMBL/GenBank/DDBJ databases">
        <title>Infants hospitalized years apart are colonized by the same room-sourced microbial strains.</title>
        <authorList>
            <person name="Brooks B."/>
            <person name="Olm M.R."/>
            <person name="Firek B.A."/>
            <person name="Baker R."/>
            <person name="Thomas B.C."/>
            <person name="Morowitz M.J."/>
            <person name="Banfield J.F."/>
        </authorList>
    </citation>
    <scope>NUCLEOTIDE SEQUENCE [LARGE SCALE GENOMIC DNA]</scope>
    <source>
        <strain evidence="9">S2_005_002_R2_33</strain>
    </source>
</reference>
<dbReference type="InterPro" id="IPR014284">
    <property type="entry name" value="RNA_pol_sigma-70_dom"/>
</dbReference>
<dbReference type="Proteomes" id="UP000249082">
    <property type="component" value="Unassembled WGS sequence"/>
</dbReference>
<dbReference type="InterPro" id="IPR000838">
    <property type="entry name" value="RNA_pol_sigma70_ECF_CS"/>
</dbReference>
<evidence type="ECO:0000256" key="6">
    <source>
        <dbReference type="RuleBase" id="RU000716"/>
    </source>
</evidence>
<dbReference type="GO" id="GO:0003677">
    <property type="term" value="F:DNA binding"/>
    <property type="evidence" value="ECO:0007669"/>
    <property type="project" value="UniProtKB-KW"/>
</dbReference>
<dbReference type="NCBIfam" id="TIGR02937">
    <property type="entry name" value="sigma70-ECF"/>
    <property type="match status" value="1"/>
</dbReference>
<dbReference type="GO" id="GO:0006352">
    <property type="term" value="P:DNA-templated transcription initiation"/>
    <property type="evidence" value="ECO:0007669"/>
    <property type="project" value="InterPro"/>
</dbReference>
<evidence type="ECO:0000313" key="10">
    <source>
        <dbReference type="Proteomes" id="UP000249082"/>
    </source>
</evidence>
<organism evidence="9 10">
    <name type="scientific">Novosphingobium pentaromativorans</name>
    <dbReference type="NCBI Taxonomy" id="205844"/>
    <lineage>
        <taxon>Bacteria</taxon>
        <taxon>Pseudomonadati</taxon>
        <taxon>Pseudomonadota</taxon>
        <taxon>Alphaproteobacteria</taxon>
        <taxon>Sphingomonadales</taxon>
        <taxon>Sphingomonadaceae</taxon>
        <taxon>Novosphingobium</taxon>
    </lineage>
</organism>
<name>A0A2W5NEF5_9SPHN</name>
<dbReference type="InterPro" id="IPR013249">
    <property type="entry name" value="RNA_pol_sigma70_r4_t2"/>
</dbReference>
<dbReference type="SUPFAM" id="SSF88659">
    <property type="entry name" value="Sigma3 and sigma4 domains of RNA polymerase sigma factors"/>
    <property type="match status" value="1"/>
</dbReference>
<evidence type="ECO:0000259" key="8">
    <source>
        <dbReference type="Pfam" id="PF08281"/>
    </source>
</evidence>
<dbReference type="Gene3D" id="1.10.1740.10">
    <property type="match status" value="1"/>
</dbReference>
<evidence type="ECO:0000256" key="4">
    <source>
        <dbReference type="ARBA" id="ARBA00023125"/>
    </source>
</evidence>
<dbReference type="Pfam" id="PF04542">
    <property type="entry name" value="Sigma70_r2"/>
    <property type="match status" value="1"/>
</dbReference>
<dbReference type="InterPro" id="IPR007627">
    <property type="entry name" value="RNA_pol_sigma70_r2"/>
</dbReference>
<sequence length="188" mass="20749">MGEAAMADERIRLSSAIQLAATGDPVGLRRVYDMTCAKLFGICLRICGDREAAEDVLQDVYVKVWRRAGAFDPNRASPITWLATIARNAAIDWRRADHRFDFAPEGVALTIADESPLADAVVEGEDQSRRLRLCLEGLQPQQSLAIRRAFLDGLTYQELAECAGIPLGTVKSWIRRGMQKLKDCLGDG</sequence>
<evidence type="ECO:0000259" key="7">
    <source>
        <dbReference type="Pfam" id="PF04542"/>
    </source>
</evidence>
<keyword evidence="2 6" id="KW-0805">Transcription regulation</keyword>
<dbReference type="PROSITE" id="PS01063">
    <property type="entry name" value="SIGMA70_ECF"/>
    <property type="match status" value="1"/>
</dbReference>
<dbReference type="GO" id="GO:0016987">
    <property type="term" value="F:sigma factor activity"/>
    <property type="evidence" value="ECO:0007669"/>
    <property type="project" value="UniProtKB-KW"/>
</dbReference>
<dbReference type="PANTHER" id="PTHR43133">
    <property type="entry name" value="RNA POLYMERASE ECF-TYPE SIGMA FACTO"/>
    <property type="match status" value="1"/>
</dbReference>